<dbReference type="InterPro" id="IPR050637">
    <property type="entry name" value="NLRP_innate_immun_reg"/>
</dbReference>
<evidence type="ECO:0000256" key="2">
    <source>
        <dbReference type="ARBA" id="ARBA00022490"/>
    </source>
</evidence>
<dbReference type="Proteomes" id="UP000472275">
    <property type="component" value="Chromosome 16"/>
</dbReference>
<evidence type="ECO:0000256" key="3">
    <source>
        <dbReference type="ARBA" id="ARBA00022737"/>
    </source>
</evidence>
<name>A0A663ES75_AQUCH</name>
<dbReference type="Pfam" id="PF13516">
    <property type="entry name" value="LRR_6"/>
    <property type="match status" value="2"/>
</dbReference>
<dbReference type="PROSITE" id="PS51257">
    <property type="entry name" value="PROKAR_LIPOPROTEIN"/>
    <property type="match status" value="1"/>
</dbReference>
<dbReference type="GO" id="GO:0005737">
    <property type="term" value="C:cytoplasm"/>
    <property type="evidence" value="ECO:0007669"/>
    <property type="project" value="UniProtKB-SubCell"/>
</dbReference>
<dbReference type="SUPFAM" id="SSF52047">
    <property type="entry name" value="RNI-like"/>
    <property type="match status" value="1"/>
</dbReference>
<proteinExistence type="predicted"/>
<sequence length="77" mass="8128">MERRAEALAGGQPHRRLSLRLGCCNLTATGCKDLAAVLGTMPSLAQLDLSDNPLEDSGMRELCGALAGPGCSMQKLW</sequence>
<evidence type="ECO:0000256" key="1">
    <source>
        <dbReference type="ARBA" id="ARBA00004496"/>
    </source>
</evidence>
<comment type="subcellular location">
    <subcellularLocation>
        <location evidence="1">Cytoplasm</location>
    </subcellularLocation>
</comment>
<reference evidence="4" key="2">
    <citation type="submission" date="2025-09" db="UniProtKB">
        <authorList>
            <consortium name="Ensembl"/>
        </authorList>
    </citation>
    <scope>IDENTIFICATION</scope>
</reference>
<dbReference type="InParanoid" id="A0A663ES75"/>
<organism evidence="4 5">
    <name type="scientific">Aquila chrysaetos chrysaetos</name>
    <dbReference type="NCBI Taxonomy" id="223781"/>
    <lineage>
        <taxon>Eukaryota</taxon>
        <taxon>Metazoa</taxon>
        <taxon>Chordata</taxon>
        <taxon>Craniata</taxon>
        <taxon>Vertebrata</taxon>
        <taxon>Euteleostomi</taxon>
        <taxon>Archelosauria</taxon>
        <taxon>Archosauria</taxon>
        <taxon>Dinosauria</taxon>
        <taxon>Saurischia</taxon>
        <taxon>Theropoda</taxon>
        <taxon>Coelurosauria</taxon>
        <taxon>Aves</taxon>
        <taxon>Neognathae</taxon>
        <taxon>Neoaves</taxon>
        <taxon>Telluraves</taxon>
        <taxon>Accipitrimorphae</taxon>
        <taxon>Accipitriformes</taxon>
        <taxon>Accipitridae</taxon>
        <taxon>Accipitrinae</taxon>
        <taxon>Aquila</taxon>
    </lineage>
</organism>
<keyword evidence="2" id="KW-0963">Cytoplasm</keyword>
<dbReference type="PANTHER" id="PTHR45690">
    <property type="entry name" value="NACHT, LRR AND PYD DOMAINS-CONTAINING PROTEIN 12"/>
    <property type="match status" value="1"/>
</dbReference>
<evidence type="ECO:0000313" key="4">
    <source>
        <dbReference type="Ensembl" id="ENSACCP00020015013.1"/>
    </source>
</evidence>
<protein>
    <submittedName>
        <fullName evidence="4">Uncharacterized protein</fullName>
    </submittedName>
</protein>
<keyword evidence="5" id="KW-1185">Reference proteome</keyword>
<dbReference type="InterPro" id="IPR032675">
    <property type="entry name" value="LRR_dom_sf"/>
</dbReference>
<dbReference type="InterPro" id="IPR001611">
    <property type="entry name" value="Leu-rich_rpt"/>
</dbReference>
<dbReference type="SMART" id="SM00368">
    <property type="entry name" value="LRR_RI"/>
    <property type="match status" value="2"/>
</dbReference>
<keyword evidence="3" id="KW-0677">Repeat</keyword>
<reference evidence="4" key="1">
    <citation type="submission" date="2025-08" db="UniProtKB">
        <authorList>
            <consortium name="Ensembl"/>
        </authorList>
    </citation>
    <scope>IDENTIFICATION</scope>
</reference>
<dbReference type="Ensembl" id="ENSACCT00020015661.1">
    <property type="protein sequence ID" value="ENSACCP00020015013.1"/>
    <property type="gene ID" value="ENSACCG00020010321.1"/>
</dbReference>
<dbReference type="PANTHER" id="PTHR45690:SF19">
    <property type="entry name" value="NACHT, LRR AND PYD DOMAINS-CONTAINING PROTEIN 3"/>
    <property type="match status" value="1"/>
</dbReference>
<accession>A0A663ES75</accession>
<dbReference type="AlphaFoldDB" id="A0A663ES75"/>
<dbReference type="Gene3D" id="3.80.10.10">
    <property type="entry name" value="Ribonuclease Inhibitor"/>
    <property type="match status" value="1"/>
</dbReference>
<evidence type="ECO:0000313" key="5">
    <source>
        <dbReference type="Proteomes" id="UP000472275"/>
    </source>
</evidence>